<keyword evidence="5" id="KW-1185">Reference proteome</keyword>
<dbReference type="SUPFAM" id="SSF48452">
    <property type="entry name" value="TPR-like"/>
    <property type="match status" value="1"/>
</dbReference>
<evidence type="ECO:0000313" key="5">
    <source>
        <dbReference type="Proteomes" id="UP000198762"/>
    </source>
</evidence>
<dbReference type="PROSITE" id="PS50005">
    <property type="entry name" value="TPR"/>
    <property type="match status" value="1"/>
</dbReference>
<protein>
    <submittedName>
        <fullName evidence="4">Ca-activated chloride channel family protein</fullName>
    </submittedName>
</protein>
<feature type="compositionally biased region" description="Low complexity" evidence="2">
    <location>
        <begin position="522"/>
        <end position="543"/>
    </location>
</feature>
<dbReference type="SMART" id="SM00028">
    <property type="entry name" value="TPR"/>
    <property type="match status" value="1"/>
</dbReference>
<dbReference type="RefSeq" id="WP_091848559.1">
    <property type="nucleotide sequence ID" value="NZ_FOHZ01000001.1"/>
</dbReference>
<name>A0A1H9Z199_9GAMM</name>
<dbReference type="InterPro" id="IPR011990">
    <property type="entry name" value="TPR-like_helical_dom_sf"/>
</dbReference>
<dbReference type="Pfam" id="PF00515">
    <property type="entry name" value="TPR_1"/>
    <property type="match status" value="1"/>
</dbReference>
<dbReference type="PANTHER" id="PTHR22550:SF14">
    <property type="entry name" value="VWFA DOMAIN-CONTAINING PROTEIN"/>
    <property type="match status" value="1"/>
</dbReference>
<reference evidence="5" key="1">
    <citation type="submission" date="2016-10" db="EMBL/GenBank/DDBJ databases">
        <authorList>
            <person name="Varghese N."/>
            <person name="Submissions S."/>
        </authorList>
    </citation>
    <scope>NUCLEOTIDE SEQUENCE [LARGE SCALE GENOMIC DNA]</scope>
    <source>
        <strain evidence="5">CGMCC 1.6489</strain>
    </source>
</reference>
<feature type="compositionally biased region" description="Polar residues" evidence="2">
    <location>
        <begin position="508"/>
        <end position="520"/>
    </location>
</feature>
<evidence type="ECO:0000259" key="3">
    <source>
        <dbReference type="Pfam" id="PF13519"/>
    </source>
</evidence>
<evidence type="ECO:0000313" key="4">
    <source>
        <dbReference type="EMBL" id="SES75225.1"/>
    </source>
</evidence>
<feature type="repeat" description="TPR" evidence="1">
    <location>
        <begin position="408"/>
        <end position="441"/>
    </location>
</feature>
<evidence type="ECO:0000256" key="2">
    <source>
        <dbReference type="SAM" id="MobiDB-lite"/>
    </source>
</evidence>
<organism evidence="4 5">
    <name type="scientific">Marinobacter segnicrescens</name>
    <dbReference type="NCBI Taxonomy" id="430453"/>
    <lineage>
        <taxon>Bacteria</taxon>
        <taxon>Pseudomonadati</taxon>
        <taxon>Pseudomonadota</taxon>
        <taxon>Gammaproteobacteria</taxon>
        <taxon>Pseudomonadales</taxon>
        <taxon>Marinobacteraceae</taxon>
        <taxon>Marinobacter</taxon>
    </lineage>
</organism>
<proteinExistence type="predicted"/>
<keyword evidence="1" id="KW-0802">TPR repeat</keyword>
<gene>
    <name evidence="4" type="ORF">SAMN04487962_101431</name>
</gene>
<dbReference type="PANTHER" id="PTHR22550">
    <property type="entry name" value="SPORE GERMINATION PROTEIN"/>
    <property type="match status" value="1"/>
</dbReference>
<dbReference type="InterPro" id="IPR050768">
    <property type="entry name" value="UPF0353/GerABKA_families"/>
</dbReference>
<dbReference type="STRING" id="430453.SAMN04487962_101431"/>
<dbReference type="SUPFAM" id="SSF53300">
    <property type="entry name" value="vWA-like"/>
    <property type="match status" value="1"/>
</dbReference>
<dbReference type="InterPro" id="IPR002035">
    <property type="entry name" value="VWF_A"/>
</dbReference>
<dbReference type="InterPro" id="IPR019734">
    <property type="entry name" value="TPR_rpt"/>
</dbReference>
<dbReference type="Gene3D" id="3.40.50.410">
    <property type="entry name" value="von Willebrand factor, type A domain"/>
    <property type="match status" value="1"/>
</dbReference>
<dbReference type="AlphaFoldDB" id="A0A1H9Z199"/>
<dbReference type="Pfam" id="PF13519">
    <property type="entry name" value="VWA_2"/>
    <property type="match status" value="1"/>
</dbReference>
<dbReference type="EMBL" id="FOHZ01000001">
    <property type="protein sequence ID" value="SES75225.1"/>
    <property type="molecule type" value="Genomic_DNA"/>
</dbReference>
<dbReference type="InterPro" id="IPR036465">
    <property type="entry name" value="vWFA_dom_sf"/>
</dbReference>
<sequence length="608" mass="66360">MSDFQFLRPLWLLVLLLIPLLIWLQHHAGPGQSQWHRVIPRALLQPLLPAGSGRPYSATRIRVVAPLVLALTALALAGPSFRSAPSPLQQQDDSLVVVLDLSLSMLATDAEPDRLTRATRKIRDLLATREGAFTGLVVYGADGHVVTPLTDDRRTVEGMLGALDPVIMPASGNRADLGVARAVELLDQGAPGRGRILLITDSLNPRYGERIRQQLADSTWQLNGLMVGTENGAPIPLPERGFIRDGDQVVITRASLDELASVAESTGGRALPMTTTDQDITRLGLRARDHDVWQQAVRERMTERRQDDGYWLLWLALPLVLFGWHRGALVLVACTLWWTPSGPARAADWNTQWQDLWRTPEQRAPELIEQDPASAANRLQDPLWRGTALYRDGQYEGAVDAFARSDSATAHYNRGNALARAGKPEAALEAWQEALARNPDHEGARQNQQIVRQYLEQQQQARSGDKRDNQDQEGSGQGNSQRGGSKGSRSLQEDGSGDYDGPGGDDPASQSGTAESNELSEQPGARAGQHAGQGQAASGPGEQSNGDPAGLGSADGRPGKGTRADALTQSQEQWLRRIPDDPGGLLRRKFLQQFRGRNTQPDENDTPW</sequence>
<dbReference type="Gene3D" id="1.25.40.10">
    <property type="entry name" value="Tetratricopeptide repeat domain"/>
    <property type="match status" value="1"/>
</dbReference>
<feature type="region of interest" description="Disordered" evidence="2">
    <location>
        <begin position="456"/>
        <end position="584"/>
    </location>
</feature>
<dbReference type="OrthoDB" id="9807628at2"/>
<accession>A0A1H9Z199</accession>
<evidence type="ECO:0000256" key="1">
    <source>
        <dbReference type="PROSITE-ProRule" id="PRU00339"/>
    </source>
</evidence>
<dbReference type="Proteomes" id="UP000198762">
    <property type="component" value="Unassembled WGS sequence"/>
</dbReference>
<feature type="domain" description="VWFA" evidence="3">
    <location>
        <begin position="95"/>
        <end position="202"/>
    </location>
</feature>
<feature type="compositionally biased region" description="Low complexity" evidence="2">
    <location>
        <begin position="478"/>
        <end position="490"/>
    </location>
</feature>